<comment type="caution">
    <text evidence="1">The sequence shown here is derived from an EMBL/GenBank/DDBJ whole genome shotgun (WGS) entry which is preliminary data.</text>
</comment>
<accession>A0ABQ5JY74</accession>
<evidence type="ECO:0000313" key="2">
    <source>
        <dbReference type="Proteomes" id="UP001057375"/>
    </source>
</evidence>
<keyword evidence="2" id="KW-1185">Reference proteome</keyword>
<proteinExistence type="predicted"/>
<organism evidence="1 2">
    <name type="scientific">Aduncisulcus paluster</name>
    <dbReference type="NCBI Taxonomy" id="2918883"/>
    <lineage>
        <taxon>Eukaryota</taxon>
        <taxon>Metamonada</taxon>
        <taxon>Carpediemonas-like organisms</taxon>
        <taxon>Aduncisulcus</taxon>
    </lineage>
</organism>
<dbReference type="Proteomes" id="UP001057375">
    <property type="component" value="Unassembled WGS sequence"/>
</dbReference>
<sequence length="128" mass="14054">GKVPDQLALALKFTAFAIKDIKKKVKGKIVLEHTGHHMGAVLAELCALNNPKQPARAVTFQTLGSKPIIKASPELIAKCPIYSFNVASGSSALKERSIGHLYCFSKKRSSMKEFITYVQKEDKVVKII</sequence>
<reference evidence="1" key="1">
    <citation type="submission" date="2022-03" db="EMBL/GenBank/DDBJ databases">
        <title>Draft genome sequence of Aduncisulcus paluster, a free-living microaerophilic Fornicata.</title>
        <authorList>
            <person name="Yuyama I."/>
            <person name="Kume K."/>
            <person name="Tamura T."/>
            <person name="Inagaki Y."/>
            <person name="Hashimoto T."/>
        </authorList>
    </citation>
    <scope>NUCLEOTIDE SEQUENCE</scope>
    <source>
        <strain evidence="1">NY0171</strain>
    </source>
</reference>
<name>A0ABQ5JY74_9EUKA</name>
<gene>
    <name evidence="1" type="ORF">ADUPG1_011590</name>
</gene>
<evidence type="ECO:0000313" key="1">
    <source>
        <dbReference type="EMBL" id="GKT19872.1"/>
    </source>
</evidence>
<dbReference type="EMBL" id="BQXS01012112">
    <property type="protein sequence ID" value="GKT19872.1"/>
    <property type="molecule type" value="Genomic_DNA"/>
</dbReference>
<feature type="non-terminal residue" evidence="1">
    <location>
        <position position="1"/>
    </location>
</feature>
<protein>
    <submittedName>
        <fullName evidence="1">Uncharacterized protein</fullName>
    </submittedName>
</protein>